<dbReference type="AlphaFoldDB" id="A0A5C7GHF1"/>
<dbReference type="Proteomes" id="UP000321080">
    <property type="component" value="Unassembled WGS sequence"/>
</dbReference>
<evidence type="ECO:0000313" key="2">
    <source>
        <dbReference type="EMBL" id="TXG36913.1"/>
    </source>
</evidence>
<reference evidence="2 3" key="1">
    <citation type="submission" date="2019-08" db="EMBL/GenBank/DDBJ databases">
        <title>Seonamhaeicola sediminis sp. nov., isolated from marine sediment.</title>
        <authorList>
            <person name="Cao W.R."/>
        </authorList>
    </citation>
    <scope>NUCLEOTIDE SEQUENCE [LARGE SCALE GENOMIC DNA]</scope>
    <source>
        <strain evidence="2 3">1505</strain>
    </source>
</reference>
<name>A0A5C7GHF1_9FLAO</name>
<keyword evidence="1" id="KW-0472">Membrane</keyword>
<organism evidence="2 3">
    <name type="scientific">Seonamhaeicola maritimus</name>
    <dbReference type="NCBI Taxonomy" id="2591822"/>
    <lineage>
        <taxon>Bacteria</taxon>
        <taxon>Pseudomonadati</taxon>
        <taxon>Bacteroidota</taxon>
        <taxon>Flavobacteriia</taxon>
        <taxon>Flavobacteriales</taxon>
        <taxon>Flavobacteriaceae</taxon>
    </lineage>
</organism>
<dbReference type="OrthoDB" id="1445921at2"/>
<keyword evidence="1" id="KW-0812">Transmembrane</keyword>
<gene>
    <name evidence="2" type="ORF">FUA22_10085</name>
</gene>
<comment type="caution">
    <text evidence="2">The sequence shown here is derived from an EMBL/GenBank/DDBJ whole genome shotgun (WGS) entry which is preliminary data.</text>
</comment>
<proteinExistence type="predicted"/>
<keyword evidence="3" id="KW-1185">Reference proteome</keyword>
<evidence type="ECO:0000313" key="3">
    <source>
        <dbReference type="Proteomes" id="UP000321080"/>
    </source>
</evidence>
<feature type="transmembrane region" description="Helical" evidence="1">
    <location>
        <begin position="63"/>
        <end position="82"/>
    </location>
</feature>
<feature type="transmembrane region" description="Helical" evidence="1">
    <location>
        <begin position="26"/>
        <end position="51"/>
    </location>
</feature>
<evidence type="ECO:0000256" key="1">
    <source>
        <dbReference type="SAM" id="Phobius"/>
    </source>
</evidence>
<protein>
    <submittedName>
        <fullName evidence="2">Uncharacterized protein</fullName>
    </submittedName>
</protein>
<accession>A0A5C7GHF1</accession>
<feature type="transmembrane region" description="Helical" evidence="1">
    <location>
        <begin position="103"/>
        <end position="122"/>
    </location>
</feature>
<sequence>MTVFDHYFYSIFSFYKKRFKQRANTIAIGYVSILQISLIFLLGCFFAAFFNQMNVNTMSSTKAWTLFGIVSLGVYFKNWLQYTGKKRIMINSKMVKKNKSQTNVWLLWLLPVATLFLAYILFQAV</sequence>
<dbReference type="EMBL" id="VRKQ01000010">
    <property type="protein sequence ID" value="TXG36913.1"/>
    <property type="molecule type" value="Genomic_DNA"/>
</dbReference>
<keyword evidence="1" id="KW-1133">Transmembrane helix</keyword>